<accession>A0A2Z5FZA4</accession>
<proteinExistence type="predicted"/>
<evidence type="ECO:0000313" key="1">
    <source>
        <dbReference type="EMBL" id="AXC11864.1"/>
    </source>
</evidence>
<dbReference type="Proteomes" id="UP000253606">
    <property type="component" value="Chromosome"/>
</dbReference>
<dbReference type="EMBL" id="CP030840">
    <property type="protein sequence ID" value="AXC11864.1"/>
    <property type="molecule type" value="Genomic_DNA"/>
</dbReference>
<evidence type="ECO:0000313" key="2">
    <source>
        <dbReference type="Proteomes" id="UP000253606"/>
    </source>
</evidence>
<organism evidence="1 2">
    <name type="scientific">Acidisarcina polymorpha</name>
    <dbReference type="NCBI Taxonomy" id="2211140"/>
    <lineage>
        <taxon>Bacteria</taxon>
        <taxon>Pseudomonadati</taxon>
        <taxon>Acidobacteriota</taxon>
        <taxon>Terriglobia</taxon>
        <taxon>Terriglobales</taxon>
        <taxon>Acidobacteriaceae</taxon>
        <taxon>Acidisarcina</taxon>
    </lineage>
</organism>
<gene>
    <name evidence="1" type="ORF">ACPOL_2544</name>
</gene>
<dbReference type="KEGG" id="abas:ACPOL_2544"/>
<keyword evidence="2" id="KW-1185">Reference proteome</keyword>
<protein>
    <submittedName>
        <fullName evidence="1">Uncharacterized protein</fullName>
    </submittedName>
</protein>
<name>A0A2Z5FZA4_9BACT</name>
<dbReference type="AlphaFoldDB" id="A0A2Z5FZA4"/>
<sequence>MNPALVKIPDKASPACDFCENLCTFEDQSAEYLDHQIKPLVAEPI</sequence>
<reference evidence="1 2" key="1">
    <citation type="journal article" date="2018" name="Front. Microbiol.">
        <title>Hydrolytic Capabilities as a Key to Environmental Success: Chitinolytic and Cellulolytic Acidobacteria From Acidic Sub-arctic Soils and Boreal Peatlands.</title>
        <authorList>
            <person name="Belova S.E."/>
            <person name="Ravin N.V."/>
            <person name="Pankratov T.A."/>
            <person name="Rakitin A.L."/>
            <person name="Ivanova A.A."/>
            <person name="Beletsky A.V."/>
            <person name="Mardanov A.V."/>
            <person name="Sinninghe Damste J.S."/>
            <person name="Dedysh S.N."/>
        </authorList>
    </citation>
    <scope>NUCLEOTIDE SEQUENCE [LARGE SCALE GENOMIC DNA]</scope>
    <source>
        <strain evidence="1 2">SBC82</strain>
    </source>
</reference>